<dbReference type="RefSeq" id="XP_029975676.1">
    <property type="nucleotide sequence ID" value="XM_030119816.1"/>
</dbReference>
<feature type="region of interest" description="Disordered" evidence="1">
    <location>
        <begin position="981"/>
        <end position="1098"/>
    </location>
</feature>
<feature type="compositionally biased region" description="Low complexity" evidence="1">
    <location>
        <begin position="463"/>
        <end position="472"/>
    </location>
</feature>
<organism evidence="2 3">
    <name type="scientific">Salarias fasciatus</name>
    <name type="common">Jewelled blenny</name>
    <name type="synonym">Blennius fasciatus</name>
    <dbReference type="NCBI Taxonomy" id="181472"/>
    <lineage>
        <taxon>Eukaryota</taxon>
        <taxon>Metazoa</taxon>
        <taxon>Chordata</taxon>
        <taxon>Craniata</taxon>
        <taxon>Vertebrata</taxon>
        <taxon>Euteleostomi</taxon>
        <taxon>Actinopterygii</taxon>
        <taxon>Neopterygii</taxon>
        <taxon>Teleostei</taxon>
        <taxon>Neoteleostei</taxon>
        <taxon>Acanthomorphata</taxon>
        <taxon>Ovalentaria</taxon>
        <taxon>Blenniimorphae</taxon>
        <taxon>Blenniiformes</taxon>
        <taxon>Blennioidei</taxon>
        <taxon>Blenniidae</taxon>
        <taxon>Salariinae</taxon>
        <taxon>Salarias</taxon>
    </lineage>
</organism>
<reference evidence="2" key="1">
    <citation type="submission" date="2019-06" db="EMBL/GenBank/DDBJ databases">
        <authorList>
            <consortium name="Wellcome Sanger Institute Data Sharing"/>
        </authorList>
    </citation>
    <scope>NUCLEOTIDE SEQUENCE [LARGE SCALE GENOMIC DNA]</scope>
</reference>
<evidence type="ECO:0000313" key="3">
    <source>
        <dbReference type="Proteomes" id="UP000472267"/>
    </source>
</evidence>
<dbReference type="Pfam" id="PF15741">
    <property type="entry name" value="LRIF1"/>
    <property type="match status" value="1"/>
</dbReference>
<feature type="compositionally biased region" description="Polar residues" evidence="1">
    <location>
        <begin position="42"/>
        <end position="54"/>
    </location>
</feature>
<dbReference type="GeneID" id="115408863"/>
<feature type="compositionally biased region" description="Basic residues" evidence="1">
    <location>
        <begin position="1019"/>
        <end position="1028"/>
    </location>
</feature>
<protein>
    <submittedName>
        <fullName evidence="2">Uncharacterized protein</fullName>
    </submittedName>
</protein>
<dbReference type="Ensembl" id="ENSSFAT00005055636.1">
    <property type="protein sequence ID" value="ENSSFAP00005053958.1"/>
    <property type="gene ID" value="ENSSFAG00005025727.1"/>
</dbReference>
<feature type="compositionally biased region" description="Polar residues" evidence="1">
    <location>
        <begin position="512"/>
        <end position="916"/>
    </location>
</feature>
<feature type="region of interest" description="Disordered" evidence="1">
    <location>
        <begin position="437"/>
        <end position="916"/>
    </location>
</feature>
<feature type="region of interest" description="Disordered" evidence="1">
    <location>
        <begin position="42"/>
        <end position="81"/>
    </location>
</feature>
<dbReference type="Proteomes" id="UP000472267">
    <property type="component" value="Chromosome 20"/>
</dbReference>
<evidence type="ECO:0000313" key="2">
    <source>
        <dbReference type="Ensembl" id="ENSSFAP00005053958.1"/>
    </source>
</evidence>
<gene>
    <name evidence="2" type="primary">lrif1</name>
</gene>
<reference evidence="2" key="2">
    <citation type="submission" date="2025-08" db="UniProtKB">
        <authorList>
            <consortium name="Ensembl"/>
        </authorList>
    </citation>
    <scope>IDENTIFICATION</scope>
</reference>
<proteinExistence type="predicted"/>
<feature type="compositionally biased region" description="Basic and acidic residues" evidence="1">
    <location>
        <begin position="1087"/>
        <end position="1098"/>
    </location>
</feature>
<dbReference type="PANTHER" id="PTHR16131">
    <property type="entry name" value="LIGAND-DEPENDENT NUCLEAR RECEPTOR-INTERACTING FACTOR 1"/>
    <property type="match status" value="1"/>
</dbReference>
<reference evidence="2" key="3">
    <citation type="submission" date="2025-09" db="UniProtKB">
        <authorList>
            <consortium name="Ensembl"/>
        </authorList>
    </citation>
    <scope>IDENTIFICATION</scope>
</reference>
<dbReference type="AlphaFoldDB" id="A0A672JI59"/>
<name>A0A672JI59_SALFA</name>
<feature type="compositionally biased region" description="Polar residues" evidence="1">
    <location>
        <begin position="442"/>
        <end position="452"/>
    </location>
</feature>
<dbReference type="OrthoDB" id="9944055at2759"/>
<keyword evidence="3" id="KW-1185">Reference proteome</keyword>
<evidence type="ECO:0000256" key="1">
    <source>
        <dbReference type="SAM" id="MobiDB-lite"/>
    </source>
</evidence>
<sequence>METSHSGTGVFYQAMPAIGADGARIMKLIPVQMVNGQFVQTQTSKPKATRTSMKTTKEPLHVAPKPPVGPSAMQQSGSGGLSSVNVLPKPVDSSLISLLTKQQQPQAVRVLPKISPKPAFATNCGQSVQIPSQLPVIVKSPALPKGQYLQIPPSAQIWTVPASELSQGIQKQILSSQESSSPSPGALNVVFVSPVTTVNPGVNPPGESSADSVQQLSKTWRQTSVGAKPHLKLIPKVSHRPNSPTRWVVEEVGPSAAVNVKPSPFSVASNNPQTDQQGGAVCEGACHQFSMNNSAEAPALTRRWVINKQDIDSGTSKNLMALTGRERVLSHYEAMKDVLPPYRQGQENTLLMCNGKVFLVAKKNNLFQDTSPTNGSELHQTVAVASSPASVDGAAPKSRVVHRNVREVDEVIDLCDEEDPPRRAASLAQPDEDNVIFVSYSPPKSQSGSVSLNIPLVQRQVKGRPGSRGSNRGPDRTVSGPSSGSAGRHYPRSSKQSDVIVVDGDQSDRRQTSLGDQSTIGQMESPGHQSTIGQTESLGRQSTIGQTESPGRQNIGQTESPGRQNIGQTESPGRQNIGQTESSGRQNIGQTESSGRQNIGQTESSGRQNIGQTESSGRQNIEQMESPGDQNIRLTESPGHQSTIGQTESPGRQHIGQTESPGRQNIGQTESPGRQNIGQTESSGRQNIGQTESSGRQNIGQTESSGRQNIGQTESSGRQNIEQMESPGDQNIRLTESPGHQSTIGQTESLGHQSTIGQTESLGHQSTIGQTESLGHQSTIGQTESPGHQNIGQTESPGHQNVGQTESPGRQNVGQTESPGRQNVGQTESPGRQNVGQTESPGRQNVGQTESPGRQNVGQTESPGRQNVGQTESPGRQSSRQTEIPGHQSSRQTESPGHQSSRQTESPGHQSSRQTGYCKNISSTCALSPLTDRQLRQVHGITADVQVVLQRIDEDLKRPQEAAEEVLHPVSPSQTSLCLAPQTVQHRRPPCDRRSAAASTEPRGEGRSGDRNFLPNTRRMGRRRKRTTCKCCSPEENSSTAEPPGKKGAGAKTGSGDEQPCRRHSGPATRSSKVPKQSVRIRTAKGVARDKLLRSGVS</sequence>
<accession>A0A672JI59</accession>
<dbReference type="GO" id="GO:0006355">
    <property type="term" value="P:regulation of DNA-templated transcription"/>
    <property type="evidence" value="ECO:0007669"/>
    <property type="project" value="InterPro"/>
</dbReference>
<dbReference type="InterPro" id="IPR026191">
    <property type="entry name" value="LRIF1"/>
</dbReference>
<dbReference type="InParanoid" id="A0A672JI59"/>
<dbReference type="GO" id="GO:0042974">
    <property type="term" value="F:nuclear retinoic acid receptor binding"/>
    <property type="evidence" value="ECO:0007669"/>
    <property type="project" value="InterPro"/>
</dbReference>
<dbReference type="PANTHER" id="PTHR16131:SF2">
    <property type="entry name" value="LIGAND-DEPENDENT NUCLEAR RECEPTOR-INTERACTING FACTOR 1"/>
    <property type="match status" value="1"/>
</dbReference>